<evidence type="ECO:0000256" key="3">
    <source>
        <dbReference type="ARBA" id="ARBA00007186"/>
    </source>
</evidence>
<comment type="catalytic activity">
    <reaction evidence="1">
        <text>Hydrolysis of terminal non-reducing alpha-L-arabinofuranoside residues in alpha-L-arabinosides.</text>
        <dbReference type="EC" id="3.2.1.55"/>
    </reaction>
</comment>
<dbReference type="Pfam" id="PF06964">
    <property type="entry name" value="Alpha-L-AF_C"/>
    <property type="match status" value="1"/>
</dbReference>
<gene>
    <name evidence="10" type="ORF">LTR09_004528</name>
</gene>
<dbReference type="SMART" id="SM00813">
    <property type="entry name" value="Alpha-L-AF_C"/>
    <property type="match status" value="1"/>
</dbReference>
<evidence type="ECO:0000256" key="4">
    <source>
        <dbReference type="ARBA" id="ARBA00012670"/>
    </source>
</evidence>
<evidence type="ECO:0000256" key="1">
    <source>
        <dbReference type="ARBA" id="ARBA00001462"/>
    </source>
</evidence>
<dbReference type="GO" id="GO:0046373">
    <property type="term" value="P:L-arabinose metabolic process"/>
    <property type="evidence" value="ECO:0007669"/>
    <property type="project" value="InterPro"/>
</dbReference>
<protein>
    <recommendedName>
        <fullName evidence="4">non-reducing end alpha-L-arabinofuranosidase</fullName>
        <ecNumber evidence="4">3.2.1.55</ecNumber>
    </recommendedName>
</protein>
<comment type="similarity">
    <text evidence="3">Belongs to the glycosyl hydrolase 51 family.</text>
</comment>
<evidence type="ECO:0000259" key="9">
    <source>
        <dbReference type="SMART" id="SM00813"/>
    </source>
</evidence>
<dbReference type="EC" id="3.2.1.55" evidence="4"/>
<feature type="domain" description="Alpha-L-arabinofuranosidase C-terminal" evidence="9">
    <location>
        <begin position="467"/>
        <end position="633"/>
    </location>
</feature>
<dbReference type="InterPro" id="IPR051563">
    <property type="entry name" value="Glycosyl_Hydrolase_51"/>
</dbReference>
<feature type="chain" id="PRO_5042568042" description="non-reducing end alpha-L-arabinofuranosidase" evidence="8">
    <location>
        <begin position="18"/>
        <end position="681"/>
    </location>
</feature>
<dbReference type="GO" id="GO:0046556">
    <property type="term" value="F:alpha-L-arabinofuranosidase activity"/>
    <property type="evidence" value="ECO:0007669"/>
    <property type="project" value="UniProtKB-EC"/>
</dbReference>
<dbReference type="InterPro" id="IPR055235">
    <property type="entry name" value="ASD1_cat"/>
</dbReference>
<dbReference type="InterPro" id="IPR010720">
    <property type="entry name" value="Alpha-L-AF_C"/>
</dbReference>
<dbReference type="InterPro" id="IPR013780">
    <property type="entry name" value="Glyco_hydro_b"/>
</dbReference>
<dbReference type="SUPFAM" id="SSF51445">
    <property type="entry name" value="(Trans)glycosidases"/>
    <property type="match status" value="1"/>
</dbReference>
<evidence type="ECO:0000313" key="10">
    <source>
        <dbReference type="EMBL" id="KAK3054260.1"/>
    </source>
</evidence>
<dbReference type="Gene3D" id="2.60.120.260">
    <property type="entry name" value="Galactose-binding domain-like"/>
    <property type="match status" value="1"/>
</dbReference>
<reference evidence="10" key="1">
    <citation type="submission" date="2023-04" db="EMBL/GenBank/DDBJ databases">
        <title>Black Yeasts Isolated from many extreme environments.</title>
        <authorList>
            <person name="Coleine C."/>
            <person name="Stajich J.E."/>
            <person name="Selbmann L."/>
        </authorList>
    </citation>
    <scope>NUCLEOTIDE SEQUENCE</scope>
    <source>
        <strain evidence="10">CCFEE 5312</strain>
    </source>
</reference>
<sequence length="681" mass="75292">MFKTLLSASALAAAAGAVTFNVGTSGNATAATQYGIMFEDINNSGDGGVYAELIQNRAFQGNEIYPSNLWWWHPLGGADLALKNLSNPLSDALPTSMQVRGGSEDTIGFWNEGFWGFPIKGDWEYNGSFYIHGQFDGAINIALVSNTTGDTYANASVDVTSQGNAWTQFQYTFQPTSDAPDSNNTLQFTMPASGVKGPLNFNLLSLFPPTYNDRPNGLRIDLMEAMAGLKPSLFRLPGGNNVEGNEPPFWWDWKKTLGPLENRPGYPGTWGYQNTDGLGLVEYMLWAQDLGMEPILDIWAGLWLNGSHVDKKDLQPYVDDALDELEFLMGDVSTPWGAKRAELGYPAPWPIRFIEIGNEDSLSNGGHTYRAYRFDMFYKAIKAKYPDMTIIASFYDVGPETPPYDAAGDFHEYAVPLQMSSQFNYFDNYTNEHPLFLGEYAVIEYDIPGFSSPQWDKGALRAMYPFWYGSVSEAIYLLSAERNADKIIGAAYAPGFMNYNRWEWIPDLIEYDANPENTVLSTSWHMISLLSSTRITETLPTTGGKYNPAYWVAGRSDVTGSHIVKAVVYNSTAPVPFYVTFDEVKAGASATLTYLTAPKNASNTIGNDVVQTSTSTVTANKKGCFHFKLPEYSVGVLEVDAAISGYSDPSSRSSWKGWADWIPGNGYSGDWNEWGQGWPNL</sequence>
<dbReference type="PANTHER" id="PTHR31776:SF0">
    <property type="entry name" value="ALPHA-L-ARABINOFURANOSIDASE 1"/>
    <property type="match status" value="1"/>
</dbReference>
<feature type="signal peptide" evidence="8">
    <location>
        <begin position="1"/>
        <end position="17"/>
    </location>
</feature>
<keyword evidence="5 8" id="KW-0732">Signal</keyword>
<evidence type="ECO:0000256" key="6">
    <source>
        <dbReference type="ARBA" id="ARBA00022801"/>
    </source>
</evidence>
<evidence type="ECO:0000256" key="7">
    <source>
        <dbReference type="ARBA" id="ARBA00023180"/>
    </source>
</evidence>
<evidence type="ECO:0000256" key="5">
    <source>
        <dbReference type="ARBA" id="ARBA00022729"/>
    </source>
</evidence>
<keyword evidence="6" id="KW-0378">Hydrolase</keyword>
<dbReference type="Proteomes" id="UP001271007">
    <property type="component" value="Unassembled WGS sequence"/>
</dbReference>
<proteinExistence type="inferred from homology"/>
<dbReference type="PANTHER" id="PTHR31776">
    <property type="entry name" value="ALPHA-L-ARABINOFURANOSIDASE 1"/>
    <property type="match status" value="1"/>
</dbReference>
<dbReference type="Gene3D" id="2.60.40.1180">
    <property type="entry name" value="Golgi alpha-mannosidase II"/>
    <property type="match status" value="1"/>
</dbReference>
<dbReference type="Gene3D" id="3.20.20.80">
    <property type="entry name" value="Glycosidases"/>
    <property type="match status" value="1"/>
</dbReference>
<dbReference type="AlphaFoldDB" id="A0AAJ0DHN9"/>
<dbReference type="Pfam" id="PF22848">
    <property type="entry name" value="ASD1_dom"/>
    <property type="match status" value="1"/>
</dbReference>
<organism evidence="10 11">
    <name type="scientific">Extremus antarcticus</name>
    <dbReference type="NCBI Taxonomy" id="702011"/>
    <lineage>
        <taxon>Eukaryota</taxon>
        <taxon>Fungi</taxon>
        <taxon>Dikarya</taxon>
        <taxon>Ascomycota</taxon>
        <taxon>Pezizomycotina</taxon>
        <taxon>Dothideomycetes</taxon>
        <taxon>Dothideomycetidae</taxon>
        <taxon>Mycosphaerellales</taxon>
        <taxon>Extremaceae</taxon>
        <taxon>Extremus</taxon>
    </lineage>
</organism>
<evidence type="ECO:0000256" key="2">
    <source>
        <dbReference type="ARBA" id="ARBA00004834"/>
    </source>
</evidence>
<keyword evidence="11" id="KW-1185">Reference proteome</keyword>
<comment type="caution">
    <text evidence="10">The sequence shown here is derived from an EMBL/GenBank/DDBJ whole genome shotgun (WGS) entry which is preliminary data.</text>
</comment>
<keyword evidence="7" id="KW-0325">Glycoprotein</keyword>
<evidence type="ECO:0000256" key="8">
    <source>
        <dbReference type="SAM" id="SignalP"/>
    </source>
</evidence>
<comment type="pathway">
    <text evidence="2">Glycan metabolism; L-arabinan degradation.</text>
</comment>
<name>A0AAJ0DHN9_9PEZI</name>
<evidence type="ECO:0000313" key="11">
    <source>
        <dbReference type="Proteomes" id="UP001271007"/>
    </source>
</evidence>
<accession>A0AAJ0DHN9</accession>
<dbReference type="InterPro" id="IPR017853">
    <property type="entry name" value="GH"/>
</dbReference>
<dbReference type="EMBL" id="JAWDJX010000012">
    <property type="protein sequence ID" value="KAK3054260.1"/>
    <property type="molecule type" value="Genomic_DNA"/>
</dbReference>